<feature type="compositionally biased region" description="Basic and acidic residues" evidence="1">
    <location>
        <begin position="297"/>
        <end position="313"/>
    </location>
</feature>
<dbReference type="Proteomes" id="UP000242263">
    <property type="component" value="Unassembled WGS sequence"/>
</dbReference>
<feature type="compositionally biased region" description="Polar residues" evidence="1">
    <location>
        <begin position="437"/>
        <end position="447"/>
    </location>
</feature>
<dbReference type="RefSeq" id="WP_022856600.1">
    <property type="nucleotide sequence ID" value="NZ_CAUPEW010000002.1"/>
</dbReference>
<feature type="region of interest" description="Disordered" evidence="1">
    <location>
        <begin position="295"/>
        <end position="317"/>
    </location>
</feature>
<dbReference type="Gene3D" id="1.10.510.10">
    <property type="entry name" value="Transferase(Phosphotransferase) domain 1"/>
    <property type="match status" value="1"/>
</dbReference>
<feature type="compositionally biased region" description="Polar residues" evidence="1">
    <location>
        <begin position="516"/>
        <end position="531"/>
    </location>
</feature>
<dbReference type="Gene3D" id="3.30.200.20">
    <property type="entry name" value="Phosphorylase Kinase, domain 1"/>
    <property type="match status" value="1"/>
</dbReference>
<proteinExistence type="predicted"/>
<gene>
    <name evidence="3" type="ORF">CYJ32_05100</name>
</gene>
<sequence length="715" mass="78349">MNFNTGDIVLNRFRLVKLLRDEPGISVWRTHDNSLQRECHMFLVSNSAIISRVNTAASTLALSQDPRFVPVLHLHREGEVCVIVTDEDSGTTLRDYLTDHVSSAENSPLSFQAIRSIIADVTAICQDLDEHQQAHYCLDDLTVRLTTDGVQLANFPVSAALLPPTAPRFRSTNHDVESVMVYQIGALAFQMLTGTPYRSVLATRGRAMLREMNIPNDLMLICERSLCLPDNNGRTPVPLVTLLELNILLDSSRPLKELINSPDHADINLENSVESAASVTQAVFKHVEPSAIADIPDSLKDSDSKKSADEHPEWSASELIFGGSKSVDVTHPDTSTDLFHALGELDEHNLDRHYDPYDFNDFANEDTETAGLRTLEIRAAAAQSNVSRETLDSVDTDFSTQTQVLPPVFEPHRAQQEQTEQQESQRSQRALRAGKAESQSGENSGSKAESKAQPLPAKLLAQLFQSHIASFITIAVILIALVAIAFYSLSVGTVSPGTADDPWTQIQHEKVRFPGQDSSDTASENSSQSTKKPSEKDAAQDKATQKKSEKKSEQKKSTAQKAHKKTQKGKGATQDSAIKAVELPKNKKVNSLPTPAGTTNTTPITPRGYTFLNRPNGMRAWGYDFAFNQPSTFWKLEIGNAAGGGQVHVYADPDPSSNLPTSGTEIAHFSFADNGQVSTVILKKPVTASRLVVWIDGSDATSLPKIIKLTHYAFY</sequence>
<accession>A0A2I1M454</accession>
<evidence type="ECO:0000256" key="1">
    <source>
        <dbReference type="SAM" id="MobiDB-lite"/>
    </source>
</evidence>
<feature type="compositionally biased region" description="Basic and acidic residues" evidence="1">
    <location>
        <begin position="532"/>
        <end position="556"/>
    </location>
</feature>
<evidence type="ECO:0000313" key="3">
    <source>
        <dbReference type="EMBL" id="PKZ14889.1"/>
    </source>
</evidence>
<feature type="transmembrane region" description="Helical" evidence="2">
    <location>
        <begin position="468"/>
        <end position="489"/>
    </location>
</feature>
<organism evidence="3 4">
    <name type="scientific">Alloscardovia omnicolens</name>
    <dbReference type="NCBI Taxonomy" id="419015"/>
    <lineage>
        <taxon>Bacteria</taxon>
        <taxon>Bacillati</taxon>
        <taxon>Actinomycetota</taxon>
        <taxon>Actinomycetes</taxon>
        <taxon>Bifidobacteriales</taxon>
        <taxon>Bifidobacteriaceae</taxon>
        <taxon>Alloscardovia</taxon>
    </lineage>
</organism>
<keyword evidence="2" id="KW-0812">Transmembrane</keyword>
<reference evidence="3 4" key="1">
    <citation type="submission" date="2017-12" db="EMBL/GenBank/DDBJ databases">
        <title>Phylogenetic diversity of female urinary microbiome.</title>
        <authorList>
            <person name="Thomas-White K."/>
            <person name="Wolfe A.J."/>
        </authorList>
    </citation>
    <scope>NUCLEOTIDE SEQUENCE [LARGE SCALE GENOMIC DNA]</scope>
    <source>
        <strain evidence="3 4">UMB0064</strain>
    </source>
</reference>
<dbReference type="SUPFAM" id="SSF56112">
    <property type="entry name" value="Protein kinase-like (PK-like)"/>
    <property type="match status" value="1"/>
</dbReference>
<keyword evidence="2" id="KW-1133">Transmembrane helix</keyword>
<evidence type="ECO:0000256" key="2">
    <source>
        <dbReference type="SAM" id="Phobius"/>
    </source>
</evidence>
<feature type="region of interest" description="Disordered" evidence="1">
    <location>
        <begin position="412"/>
        <end position="450"/>
    </location>
</feature>
<feature type="compositionally biased region" description="Low complexity" evidence="1">
    <location>
        <begin position="416"/>
        <end position="430"/>
    </location>
</feature>
<dbReference type="GeneID" id="35868435"/>
<evidence type="ECO:0000313" key="4">
    <source>
        <dbReference type="Proteomes" id="UP000242263"/>
    </source>
</evidence>
<feature type="region of interest" description="Disordered" evidence="1">
    <location>
        <begin position="512"/>
        <end position="608"/>
    </location>
</feature>
<comment type="caution">
    <text evidence="3">The sequence shown here is derived from an EMBL/GenBank/DDBJ whole genome shotgun (WGS) entry which is preliminary data.</text>
</comment>
<name>A0A2I1M454_9BIFI</name>
<dbReference type="EMBL" id="PKGU01000003">
    <property type="protein sequence ID" value="PKZ14889.1"/>
    <property type="molecule type" value="Genomic_DNA"/>
</dbReference>
<evidence type="ECO:0008006" key="5">
    <source>
        <dbReference type="Google" id="ProtNLM"/>
    </source>
</evidence>
<protein>
    <recommendedName>
        <fullName evidence="5">Protein kinase domain-containing protein</fullName>
    </recommendedName>
</protein>
<dbReference type="AlphaFoldDB" id="A0A2I1M454"/>
<feature type="compositionally biased region" description="Low complexity" evidence="1">
    <location>
        <begin position="593"/>
        <end position="606"/>
    </location>
</feature>
<keyword evidence="2" id="KW-0472">Membrane</keyword>
<dbReference type="InterPro" id="IPR011009">
    <property type="entry name" value="Kinase-like_dom_sf"/>
</dbReference>